<comment type="similarity">
    <text evidence="10">Belongs to the MurCDEF family. MurF subfamily.</text>
</comment>
<evidence type="ECO:0000256" key="9">
    <source>
        <dbReference type="ARBA" id="ARBA00023316"/>
    </source>
</evidence>
<feature type="domain" description="Mur ligase N-terminal catalytic" evidence="12">
    <location>
        <begin position="31"/>
        <end position="83"/>
    </location>
</feature>
<comment type="catalytic activity">
    <reaction evidence="10 11">
        <text>D-alanyl-D-alanine + UDP-N-acetyl-alpha-D-muramoyl-L-alanyl-gamma-D-glutamyl-meso-2,6-diaminopimelate + ATP = UDP-N-acetyl-alpha-D-muramoyl-L-alanyl-gamma-D-glutamyl-meso-2,6-diaminopimeloyl-D-alanyl-D-alanine + ADP + phosphate + H(+)</text>
        <dbReference type="Rhea" id="RHEA:28374"/>
        <dbReference type="ChEBI" id="CHEBI:15378"/>
        <dbReference type="ChEBI" id="CHEBI:30616"/>
        <dbReference type="ChEBI" id="CHEBI:43474"/>
        <dbReference type="ChEBI" id="CHEBI:57822"/>
        <dbReference type="ChEBI" id="CHEBI:61386"/>
        <dbReference type="ChEBI" id="CHEBI:83905"/>
        <dbReference type="ChEBI" id="CHEBI:456216"/>
        <dbReference type="EC" id="6.3.2.10"/>
    </reaction>
</comment>
<evidence type="ECO:0000259" key="14">
    <source>
        <dbReference type="Pfam" id="PF08245"/>
    </source>
</evidence>
<dbReference type="Gene3D" id="3.40.1190.10">
    <property type="entry name" value="Mur-like, catalytic domain"/>
    <property type="match status" value="1"/>
</dbReference>
<dbReference type="InterPro" id="IPR000713">
    <property type="entry name" value="Mur_ligase_N"/>
</dbReference>
<dbReference type="SUPFAM" id="SSF53244">
    <property type="entry name" value="MurD-like peptide ligases, peptide-binding domain"/>
    <property type="match status" value="1"/>
</dbReference>
<dbReference type="GO" id="GO:0016874">
    <property type="term" value="F:ligase activity"/>
    <property type="evidence" value="ECO:0007669"/>
    <property type="project" value="UniProtKB-KW"/>
</dbReference>
<dbReference type="InterPro" id="IPR005863">
    <property type="entry name" value="UDP-N-AcMur_synth"/>
</dbReference>
<dbReference type="SUPFAM" id="SSF53623">
    <property type="entry name" value="MurD-like peptide ligases, catalytic domain"/>
    <property type="match status" value="1"/>
</dbReference>
<evidence type="ECO:0000256" key="5">
    <source>
        <dbReference type="ARBA" id="ARBA00022840"/>
    </source>
</evidence>
<dbReference type="HAMAP" id="MF_02019">
    <property type="entry name" value="MurF"/>
    <property type="match status" value="1"/>
</dbReference>
<evidence type="ECO:0000256" key="11">
    <source>
        <dbReference type="RuleBase" id="RU004136"/>
    </source>
</evidence>
<feature type="binding site" evidence="10">
    <location>
        <begin position="113"/>
        <end position="119"/>
    </location>
    <ligand>
        <name>ATP</name>
        <dbReference type="ChEBI" id="CHEBI:30616"/>
    </ligand>
</feature>
<evidence type="ECO:0000256" key="6">
    <source>
        <dbReference type="ARBA" id="ARBA00022960"/>
    </source>
</evidence>
<keyword evidence="8 10" id="KW-0131">Cell cycle</keyword>
<dbReference type="InterPro" id="IPR036615">
    <property type="entry name" value="Mur_ligase_C_dom_sf"/>
</dbReference>
<dbReference type="InterPro" id="IPR036565">
    <property type="entry name" value="Mur-like_cat_sf"/>
</dbReference>
<evidence type="ECO:0000313" key="16">
    <source>
        <dbReference type="Proteomes" id="UP000501130"/>
    </source>
</evidence>
<dbReference type="InterPro" id="IPR035911">
    <property type="entry name" value="MurE/MurF_N"/>
</dbReference>
<dbReference type="InterPro" id="IPR004101">
    <property type="entry name" value="Mur_ligase_C"/>
</dbReference>
<evidence type="ECO:0000256" key="1">
    <source>
        <dbReference type="ARBA" id="ARBA00022490"/>
    </source>
</evidence>
<dbReference type="EC" id="6.3.2.10" evidence="10 11"/>
<evidence type="ECO:0000256" key="3">
    <source>
        <dbReference type="ARBA" id="ARBA00022618"/>
    </source>
</evidence>
<evidence type="ECO:0000256" key="10">
    <source>
        <dbReference type="HAMAP-Rule" id="MF_02019"/>
    </source>
</evidence>
<dbReference type="SUPFAM" id="SSF63418">
    <property type="entry name" value="MurE/MurF N-terminal domain"/>
    <property type="match status" value="1"/>
</dbReference>
<protein>
    <recommendedName>
        <fullName evidence="10 11">UDP-N-acetylmuramoyl-tripeptide--D-alanyl-D-alanine ligase</fullName>
        <ecNumber evidence="10 11">6.3.2.10</ecNumber>
    </recommendedName>
    <alternativeName>
        <fullName evidence="10">D-alanyl-D-alanine-adding enzyme</fullName>
    </alternativeName>
</protein>
<dbReference type="RefSeq" id="WP_171100601.1">
    <property type="nucleotide sequence ID" value="NZ_CP053084.1"/>
</dbReference>
<keyword evidence="16" id="KW-1185">Reference proteome</keyword>
<reference evidence="15 16" key="1">
    <citation type="submission" date="2020-05" db="EMBL/GenBank/DDBJ databases">
        <title>Compete genome of Limnobacter sp. SAORIC-580.</title>
        <authorList>
            <person name="Song J."/>
            <person name="Cho J.-C."/>
        </authorList>
    </citation>
    <scope>NUCLEOTIDE SEQUENCE [LARGE SCALE GENOMIC DNA]</scope>
    <source>
        <strain evidence="15 16">SAORIC-580</strain>
    </source>
</reference>
<evidence type="ECO:0000256" key="4">
    <source>
        <dbReference type="ARBA" id="ARBA00022741"/>
    </source>
</evidence>
<comment type="function">
    <text evidence="10 11">Involved in cell wall formation. Catalyzes the final step in the synthesis of UDP-N-acetylmuramoyl-pentapeptide, the precursor of murein.</text>
</comment>
<dbReference type="Proteomes" id="UP000501130">
    <property type="component" value="Chromosome"/>
</dbReference>
<dbReference type="PANTHER" id="PTHR43024">
    <property type="entry name" value="UDP-N-ACETYLMURAMOYL-TRIPEPTIDE--D-ALANYL-D-ALANINE LIGASE"/>
    <property type="match status" value="1"/>
</dbReference>
<evidence type="ECO:0000313" key="15">
    <source>
        <dbReference type="EMBL" id="QJR30546.1"/>
    </source>
</evidence>
<comment type="subcellular location">
    <subcellularLocation>
        <location evidence="10 11">Cytoplasm</location>
    </subcellularLocation>
</comment>
<keyword evidence="1 10" id="KW-0963">Cytoplasm</keyword>
<dbReference type="Gene3D" id="3.90.190.20">
    <property type="entry name" value="Mur ligase, C-terminal domain"/>
    <property type="match status" value="1"/>
</dbReference>
<dbReference type="Gene3D" id="3.40.1390.10">
    <property type="entry name" value="MurE/MurF, N-terminal domain"/>
    <property type="match status" value="1"/>
</dbReference>
<keyword evidence="7 10" id="KW-0573">Peptidoglycan synthesis</keyword>
<dbReference type="PANTHER" id="PTHR43024:SF1">
    <property type="entry name" value="UDP-N-ACETYLMURAMOYL-TRIPEPTIDE--D-ALANYL-D-ALANINE LIGASE"/>
    <property type="match status" value="1"/>
</dbReference>
<evidence type="ECO:0000259" key="13">
    <source>
        <dbReference type="Pfam" id="PF02875"/>
    </source>
</evidence>
<feature type="domain" description="Mur ligase central" evidence="14">
    <location>
        <begin position="111"/>
        <end position="299"/>
    </location>
</feature>
<dbReference type="Pfam" id="PF08245">
    <property type="entry name" value="Mur_ligase_M"/>
    <property type="match status" value="1"/>
</dbReference>
<dbReference type="Pfam" id="PF01225">
    <property type="entry name" value="Mur_ligase"/>
    <property type="match status" value="1"/>
</dbReference>
<evidence type="ECO:0000256" key="8">
    <source>
        <dbReference type="ARBA" id="ARBA00023306"/>
    </source>
</evidence>
<keyword evidence="9 10" id="KW-0961">Cell wall biogenesis/degradation</keyword>
<organism evidence="15 16">
    <name type="scientific">Limnobacter profundi</name>
    <dbReference type="NCBI Taxonomy" id="2732163"/>
    <lineage>
        <taxon>Bacteria</taxon>
        <taxon>Pseudomonadati</taxon>
        <taxon>Pseudomonadota</taxon>
        <taxon>Betaproteobacteria</taxon>
        <taxon>Burkholderiales</taxon>
        <taxon>Burkholderiaceae</taxon>
        <taxon>Limnobacter</taxon>
    </lineage>
</organism>
<keyword evidence="2 10" id="KW-0436">Ligase</keyword>
<dbReference type="InterPro" id="IPR051046">
    <property type="entry name" value="MurCDEF_CellWall_CoF430Synth"/>
</dbReference>
<comment type="pathway">
    <text evidence="10 11">Cell wall biogenesis; peptidoglycan biosynthesis.</text>
</comment>
<keyword evidence="4 10" id="KW-0547">Nucleotide-binding</keyword>
<dbReference type="NCBIfam" id="TIGR01143">
    <property type="entry name" value="murF"/>
    <property type="match status" value="1"/>
</dbReference>
<gene>
    <name evidence="10 15" type="primary">murF</name>
    <name evidence="15" type="ORF">HKT17_12970</name>
</gene>
<accession>A0ABX6N965</accession>
<dbReference type="InterPro" id="IPR013221">
    <property type="entry name" value="Mur_ligase_cen"/>
</dbReference>
<keyword evidence="6 10" id="KW-0133">Cell shape</keyword>
<dbReference type="Pfam" id="PF02875">
    <property type="entry name" value="Mur_ligase_C"/>
    <property type="match status" value="1"/>
</dbReference>
<evidence type="ECO:0000256" key="2">
    <source>
        <dbReference type="ARBA" id="ARBA00022598"/>
    </source>
</evidence>
<keyword evidence="5 10" id="KW-0067">ATP-binding</keyword>
<evidence type="ECO:0000259" key="12">
    <source>
        <dbReference type="Pfam" id="PF01225"/>
    </source>
</evidence>
<sequence length="464" mass="50010">MLELNWAFEHVATALSKQLKQDAPEVPGAVRLIQTDSRLVEKGDLFVCLIGERFDAHDFAEQVMQSGAAALVTSRELDLPIAQFVVNDTRLALGALASAWRQQFDLKVLAVVGSNGKTTSKEMLGSICKAQCGNDQVLVTAGNLNNDIGVPQTLLKLRPQHQMAVIEMGMNHPGEIDYLAGLVKPDVVLLTNAQREHQEFMKTVLAVAKENGSAFTHLPRNGCAVFPVSEEFDACWQALSTGKSTLRFGCGADFDILPARRDSEQSTVMLSALGKHIELHPNFIGEHNYANAAGAAAAAHAAGCTHEAIQKGLNAFQPVSGRLQIALNTPLMLLINDSYNANPDSVNAASKVLGQQAGSTLLVLGDMGEVGNQSDEYHAEVGCYAKQVGVKHLYALGDATTHTVLAFGEGAIHFKNIETLIENTMNTTKQGRWSVLVKGSRFMKMERVVQALIQHHSGEANHAS</sequence>
<keyword evidence="3 10" id="KW-0132">Cell division</keyword>
<evidence type="ECO:0000256" key="7">
    <source>
        <dbReference type="ARBA" id="ARBA00022984"/>
    </source>
</evidence>
<dbReference type="EMBL" id="CP053084">
    <property type="protein sequence ID" value="QJR30546.1"/>
    <property type="molecule type" value="Genomic_DNA"/>
</dbReference>
<feature type="domain" description="Mur ligase C-terminal" evidence="13">
    <location>
        <begin position="321"/>
        <end position="441"/>
    </location>
</feature>
<proteinExistence type="inferred from homology"/>
<name>A0ABX6N965_9BURK</name>